<protein>
    <recommendedName>
        <fullName evidence="4">Secreted protein</fullName>
    </recommendedName>
</protein>
<comment type="caution">
    <text evidence="2">The sequence shown here is derived from an EMBL/GenBank/DDBJ whole genome shotgun (WGS) entry which is preliminary data.</text>
</comment>
<evidence type="ECO:0000313" key="3">
    <source>
        <dbReference type="Proteomes" id="UP001335648"/>
    </source>
</evidence>
<keyword evidence="1" id="KW-0732">Signal</keyword>
<name>A0AAN8BLL6_9TELE</name>
<organism evidence="2 3">
    <name type="scientific">Champsocephalus esox</name>
    <name type="common">pike icefish</name>
    <dbReference type="NCBI Taxonomy" id="159716"/>
    <lineage>
        <taxon>Eukaryota</taxon>
        <taxon>Metazoa</taxon>
        <taxon>Chordata</taxon>
        <taxon>Craniata</taxon>
        <taxon>Vertebrata</taxon>
        <taxon>Euteleostomi</taxon>
        <taxon>Actinopterygii</taxon>
        <taxon>Neopterygii</taxon>
        <taxon>Teleostei</taxon>
        <taxon>Neoteleostei</taxon>
        <taxon>Acanthomorphata</taxon>
        <taxon>Eupercaria</taxon>
        <taxon>Perciformes</taxon>
        <taxon>Notothenioidei</taxon>
        <taxon>Channichthyidae</taxon>
        <taxon>Champsocephalus</taxon>
    </lineage>
</organism>
<dbReference type="Proteomes" id="UP001335648">
    <property type="component" value="Unassembled WGS sequence"/>
</dbReference>
<accession>A0AAN8BLL6</accession>
<dbReference type="AlphaFoldDB" id="A0AAN8BLL6"/>
<gene>
    <name evidence="2" type="ORF">CesoFtcFv8_018027</name>
</gene>
<evidence type="ECO:0000256" key="1">
    <source>
        <dbReference type="SAM" id="SignalP"/>
    </source>
</evidence>
<sequence length="94" mass="9678">MVLVLLSGSWFCCPGPGSVCLGSVAAPQPERSSSSDHWKPPLLLPPRKSPLQLQYSEPPPGGTVTSAAAVLRASSGGRCDLCSCSTQSLLRGAL</sequence>
<proteinExistence type="predicted"/>
<evidence type="ECO:0000313" key="2">
    <source>
        <dbReference type="EMBL" id="KAK5887053.1"/>
    </source>
</evidence>
<reference evidence="2 3" key="1">
    <citation type="journal article" date="2023" name="Mol. Biol. Evol.">
        <title>Genomics of Secondarily Temperate Adaptation in the Only Non-Antarctic Icefish.</title>
        <authorList>
            <person name="Rivera-Colon A.G."/>
            <person name="Rayamajhi N."/>
            <person name="Minhas B.F."/>
            <person name="Madrigal G."/>
            <person name="Bilyk K.T."/>
            <person name="Yoon V."/>
            <person name="Hune M."/>
            <person name="Gregory S."/>
            <person name="Cheng C.H.C."/>
            <person name="Catchen J.M."/>
        </authorList>
    </citation>
    <scope>NUCLEOTIDE SEQUENCE [LARGE SCALE GENOMIC DNA]</scope>
    <source>
        <strain evidence="2">JC2023a</strain>
    </source>
</reference>
<feature type="chain" id="PRO_5042874127" description="Secreted protein" evidence="1">
    <location>
        <begin position="18"/>
        <end position="94"/>
    </location>
</feature>
<dbReference type="EMBL" id="JAULUE010002059">
    <property type="protein sequence ID" value="KAK5887053.1"/>
    <property type="molecule type" value="Genomic_DNA"/>
</dbReference>
<feature type="signal peptide" evidence="1">
    <location>
        <begin position="1"/>
        <end position="17"/>
    </location>
</feature>
<keyword evidence="3" id="KW-1185">Reference proteome</keyword>
<evidence type="ECO:0008006" key="4">
    <source>
        <dbReference type="Google" id="ProtNLM"/>
    </source>
</evidence>